<name>A0ABR9PZ94_9BACT</name>
<comment type="caution">
    <text evidence="1">The sequence shown here is derived from an EMBL/GenBank/DDBJ whole genome shotgun (WGS) entry which is preliminary data.</text>
</comment>
<dbReference type="RefSeq" id="WP_193430410.1">
    <property type="nucleotide sequence ID" value="NZ_CBCSIP010000418.1"/>
</dbReference>
<organism evidence="1 2">
    <name type="scientific">Corallococcus soli</name>
    <dbReference type="NCBI Taxonomy" id="2710757"/>
    <lineage>
        <taxon>Bacteria</taxon>
        <taxon>Pseudomonadati</taxon>
        <taxon>Myxococcota</taxon>
        <taxon>Myxococcia</taxon>
        <taxon>Myxococcales</taxon>
        <taxon>Cystobacterineae</taxon>
        <taxon>Myxococcaceae</taxon>
        <taxon>Corallococcus</taxon>
    </lineage>
</organism>
<evidence type="ECO:0000313" key="1">
    <source>
        <dbReference type="EMBL" id="MBE4753258.1"/>
    </source>
</evidence>
<protein>
    <submittedName>
        <fullName evidence="1">Sorbitol dehydrogenase</fullName>
    </submittedName>
</protein>
<reference evidence="1 2" key="1">
    <citation type="submission" date="2020-02" db="EMBL/GenBank/DDBJ databases">
        <authorList>
            <person name="Babadi Z.K."/>
            <person name="Risdian C."/>
            <person name="Ebrahimipour G.H."/>
            <person name="Wink J."/>
        </authorList>
    </citation>
    <scope>NUCLEOTIDE SEQUENCE [LARGE SCALE GENOMIC DNA]</scope>
    <source>
        <strain evidence="1 2">ZKHCc1 1396</strain>
    </source>
</reference>
<evidence type="ECO:0000313" key="2">
    <source>
        <dbReference type="Proteomes" id="UP001516472"/>
    </source>
</evidence>
<accession>A0ABR9PZ94</accession>
<sequence>MSNTPLPSTRMEQFVALSSVLTGFTTDTLAPSLDPTDPPLKKLYLDAADASSSQTVDALLAAFAKLAGQPSQSIANTLLETASTQPTATAQMARSILKLWYLGSWYPPTSISATDGTVVAMNAYIGGLAWSAMQAHPMGYSELKFGYWNSLPPPLSGVLPPDEANHG</sequence>
<dbReference type="EMBL" id="JAAIYO010000017">
    <property type="protein sequence ID" value="MBE4753258.1"/>
    <property type="molecule type" value="Genomic_DNA"/>
</dbReference>
<gene>
    <name evidence="1" type="ORF">G4177_34420</name>
</gene>
<proteinExistence type="predicted"/>
<keyword evidence="2" id="KW-1185">Reference proteome</keyword>
<dbReference type="Proteomes" id="UP001516472">
    <property type="component" value="Unassembled WGS sequence"/>
</dbReference>